<name>A0A917UCM5_9ACTN</name>
<proteinExistence type="predicted"/>
<feature type="compositionally biased region" description="Basic and acidic residues" evidence="1">
    <location>
        <begin position="1"/>
        <end position="23"/>
    </location>
</feature>
<feature type="compositionally biased region" description="Basic and acidic residues" evidence="1">
    <location>
        <begin position="40"/>
        <end position="60"/>
    </location>
</feature>
<dbReference type="Proteomes" id="UP000642070">
    <property type="component" value="Unassembled WGS sequence"/>
</dbReference>
<feature type="compositionally biased region" description="Polar residues" evidence="1">
    <location>
        <begin position="29"/>
        <end position="39"/>
    </location>
</feature>
<evidence type="ECO:0008006" key="4">
    <source>
        <dbReference type="Google" id="ProtNLM"/>
    </source>
</evidence>
<reference evidence="2" key="2">
    <citation type="submission" date="2020-09" db="EMBL/GenBank/DDBJ databases">
        <authorList>
            <person name="Sun Q."/>
            <person name="Ohkuma M."/>
        </authorList>
    </citation>
    <scope>NUCLEOTIDE SEQUENCE</scope>
    <source>
        <strain evidence="2">JCM 19831</strain>
    </source>
</reference>
<dbReference type="AlphaFoldDB" id="A0A917UCM5"/>
<dbReference type="InterPro" id="IPR028037">
    <property type="entry name" value="Antitoxin_Rv0909/MT0933"/>
</dbReference>
<accession>A0A917UCM5</accession>
<dbReference type="EMBL" id="BMPI01000068">
    <property type="protein sequence ID" value="GGM74462.1"/>
    <property type="molecule type" value="Genomic_DNA"/>
</dbReference>
<dbReference type="Pfam" id="PF14013">
    <property type="entry name" value="MT0933_antitox"/>
    <property type="match status" value="1"/>
</dbReference>
<feature type="region of interest" description="Disordered" evidence="1">
    <location>
        <begin position="1"/>
        <end position="60"/>
    </location>
</feature>
<reference evidence="2" key="1">
    <citation type="journal article" date="2014" name="Int. J. Syst. Evol. Microbiol.">
        <title>Complete genome sequence of Corynebacterium casei LMG S-19264T (=DSM 44701T), isolated from a smear-ripened cheese.</title>
        <authorList>
            <consortium name="US DOE Joint Genome Institute (JGI-PGF)"/>
            <person name="Walter F."/>
            <person name="Albersmeier A."/>
            <person name="Kalinowski J."/>
            <person name="Ruckert C."/>
        </authorList>
    </citation>
    <scope>NUCLEOTIDE SEQUENCE</scope>
    <source>
        <strain evidence="2">JCM 19831</strain>
    </source>
</reference>
<dbReference type="RefSeq" id="WP_190256222.1">
    <property type="nucleotide sequence ID" value="NZ_BMPI01000068.1"/>
</dbReference>
<evidence type="ECO:0000313" key="3">
    <source>
        <dbReference type="Proteomes" id="UP000642070"/>
    </source>
</evidence>
<evidence type="ECO:0000256" key="1">
    <source>
        <dbReference type="SAM" id="MobiDB-lite"/>
    </source>
</evidence>
<comment type="caution">
    <text evidence="2">The sequence shown here is derived from an EMBL/GenBank/DDBJ whole genome shotgun (WGS) entry which is preliminary data.</text>
</comment>
<keyword evidence="3" id="KW-1185">Reference proteome</keyword>
<protein>
    <recommendedName>
        <fullName evidence="4">Antitoxin</fullName>
    </recommendedName>
</protein>
<gene>
    <name evidence="2" type="ORF">GCM10007977_090090</name>
</gene>
<organism evidence="2 3">
    <name type="scientific">Dactylosporangium sucinum</name>
    <dbReference type="NCBI Taxonomy" id="1424081"/>
    <lineage>
        <taxon>Bacteria</taxon>
        <taxon>Bacillati</taxon>
        <taxon>Actinomycetota</taxon>
        <taxon>Actinomycetes</taxon>
        <taxon>Micromonosporales</taxon>
        <taxon>Micromonosporaceae</taxon>
        <taxon>Dactylosporangium</taxon>
    </lineage>
</organism>
<sequence>MSKLLDKAKELFGKHDDKVDQGLDKAAQQADQRTGQQYTDKIEKGSQVAKEHTGEGDTTK</sequence>
<evidence type="ECO:0000313" key="2">
    <source>
        <dbReference type="EMBL" id="GGM74462.1"/>
    </source>
</evidence>